<dbReference type="PATRIC" id="fig|135735.6.peg.1481"/>
<dbReference type="EMBL" id="CP011974">
    <property type="protein sequence ID" value="AKO91929.1"/>
    <property type="molecule type" value="Genomic_DNA"/>
</dbReference>
<dbReference type="InterPro" id="IPR036525">
    <property type="entry name" value="Tubulin/FtsZ_GTPase_sf"/>
</dbReference>
<protein>
    <recommendedName>
        <fullName evidence="2">Tubulin/FtsZ GTPase domain-containing protein</fullName>
    </recommendedName>
</protein>
<evidence type="ECO:0000259" key="2">
    <source>
        <dbReference type="Pfam" id="PF00091"/>
    </source>
</evidence>
<keyword evidence="4" id="KW-1185">Reference proteome</keyword>
<gene>
    <name evidence="3" type="ORF">BEH_07335</name>
</gene>
<evidence type="ECO:0000313" key="4">
    <source>
        <dbReference type="Proteomes" id="UP000036202"/>
    </source>
</evidence>
<feature type="region of interest" description="Disordered" evidence="1">
    <location>
        <begin position="347"/>
        <end position="376"/>
    </location>
</feature>
<dbReference type="RefSeq" id="WP_046216889.1">
    <property type="nucleotide sequence ID" value="NZ_CP011974.1"/>
</dbReference>
<organism evidence="3 4">
    <name type="scientific">Priestia filamentosa</name>
    <dbReference type="NCBI Taxonomy" id="1402861"/>
    <lineage>
        <taxon>Bacteria</taxon>
        <taxon>Bacillati</taxon>
        <taxon>Bacillota</taxon>
        <taxon>Bacilli</taxon>
        <taxon>Bacillales</taxon>
        <taxon>Bacillaceae</taxon>
        <taxon>Priestia</taxon>
    </lineage>
</organism>
<feature type="domain" description="Tubulin/FtsZ GTPase" evidence="2">
    <location>
        <begin position="70"/>
        <end position="160"/>
    </location>
</feature>
<sequence>MLSLAFIGLGGAGGNVAEEAKRYGYHVGAINYSQRDLDSLEGIDPTFKLRILGTEGVGHNRDLAIELFTQHHALVIDFINKNFQTNDIIAIPFACGGGSGSGLAPIICDVLKSSYPDKTIIAMPILPDLSESTISQLNTLYVFEELSNLDVAVLPIDNQQQKAQFSSIGKDKLYTETNQKAVYLLHKLFSYTEQHSKNGNFDKRDFMTLFNNKGMTHITEINLSSEKSEGENVTHDSISKKINNSLCNGVFIPPQKEQIINGALIFEGNERLLSLINPESVFSYYDNDVIDLFEGNYSGKNNNLIIAASGLSWCKERLSKIEDMAEKKKEVIEKAFSNENQQTYQSRTSVSGFMSKIRQPKKKANSISDVLSKYKR</sequence>
<accession>A0A0H4KI10</accession>
<dbReference type="AlphaFoldDB" id="A0A0H4KI10"/>
<evidence type="ECO:0000256" key="1">
    <source>
        <dbReference type="SAM" id="MobiDB-lite"/>
    </source>
</evidence>
<dbReference type="Proteomes" id="UP000036202">
    <property type="component" value="Chromosome"/>
</dbReference>
<reference evidence="3 4" key="1">
    <citation type="journal article" date="2015" name="PLoS ONE">
        <title>Genome Sequence of Bacillus endophyticus and Analysis of Its Companion Mechanism in the Ketogulonigenium vulgare-Bacillus Strain Consortium.</title>
        <authorList>
            <person name="Jia N."/>
            <person name="Du J."/>
            <person name="Ding M.Z."/>
            <person name="Gao F."/>
            <person name="Yuan Y.J."/>
        </authorList>
    </citation>
    <scope>NUCLEOTIDE SEQUENCE [LARGE SCALE GENOMIC DNA]</scope>
    <source>
        <strain evidence="3 4">Hbe603</strain>
    </source>
</reference>
<evidence type="ECO:0000313" key="3">
    <source>
        <dbReference type="EMBL" id="AKO91929.1"/>
    </source>
</evidence>
<proteinExistence type="predicted"/>
<dbReference type="Gene3D" id="3.40.50.1440">
    <property type="entry name" value="Tubulin/FtsZ, GTPase domain"/>
    <property type="match status" value="1"/>
</dbReference>
<dbReference type="GO" id="GO:0005525">
    <property type="term" value="F:GTP binding"/>
    <property type="evidence" value="ECO:0007669"/>
    <property type="project" value="InterPro"/>
</dbReference>
<dbReference type="InterPro" id="IPR003008">
    <property type="entry name" value="Tubulin_FtsZ_GTPase"/>
</dbReference>
<dbReference type="OrthoDB" id="2571143at2"/>
<reference evidence="4" key="2">
    <citation type="submission" date="2015-06" db="EMBL/GenBank/DDBJ databases">
        <title>Genome Sequence of Bacillus endophyticus and Analysis of its Companion Mechanism in the Ketogulonigenium vulgare-Bacillus strain Consortium.</title>
        <authorList>
            <person name="Jia N."/>
            <person name="Du J."/>
            <person name="Ding M.-Z."/>
            <person name="Gao F."/>
            <person name="Yuan Y.-J."/>
        </authorList>
    </citation>
    <scope>NUCLEOTIDE SEQUENCE [LARGE SCALE GENOMIC DNA]</scope>
    <source>
        <strain evidence="4">Hbe603</strain>
    </source>
</reference>
<dbReference type="KEGG" id="beo:BEH_07335"/>
<dbReference type="SUPFAM" id="SSF52490">
    <property type="entry name" value="Tubulin nucleotide-binding domain-like"/>
    <property type="match status" value="1"/>
</dbReference>
<name>A0A0H4KI10_9BACI</name>
<dbReference type="Pfam" id="PF00091">
    <property type="entry name" value="Tubulin"/>
    <property type="match status" value="1"/>
</dbReference>